<dbReference type="SUPFAM" id="SSF46785">
    <property type="entry name" value="Winged helix' DNA-binding domain"/>
    <property type="match status" value="1"/>
</dbReference>
<keyword evidence="6 11" id="KW-0862">Zinc</keyword>
<evidence type="ECO:0000256" key="5">
    <source>
        <dbReference type="ARBA" id="ARBA00022723"/>
    </source>
</evidence>
<evidence type="ECO:0000256" key="11">
    <source>
        <dbReference type="PIRSR" id="PIRSR602481-1"/>
    </source>
</evidence>
<dbReference type="STRING" id="994479.GCA_000194155_03439"/>
<evidence type="ECO:0000256" key="10">
    <source>
        <dbReference type="ARBA" id="ARBA00023163"/>
    </source>
</evidence>
<dbReference type="GO" id="GO:0008270">
    <property type="term" value="F:zinc ion binding"/>
    <property type="evidence" value="ECO:0007669"/>
    <property type="project" value="TreeGrafter"/>
</dbReference>
<sequence length="165" mass="17976">MSLAPLLINSRKWARLRRVPTTADLEHLLRGVSLRVTRPRVAVLSAVHDHPHADTESIIGAVRKDLPKVSHQAVYDVLRALTAAGLLRRIQPMGSLARYEARIGDNHHHLACRSCGVIVDVDCAVGAAPCLTASDAHGFTIDEAEVIYWGLCPACSPEPVPEKTR</sequence>
<keyword evidence="5 11" id="KW-0479">Metal-binding</keyword>
<evidence type="ECO:0000256" key="9">
    <source>
        <dbReference type="ARBA" id="ARBA00023125"/>
    </source>
</evidence>
<dbReference type="InterPro" id="IPR043135">
    <property type="entry name" value="Fur_C"/>
</dbReference>
<dbReference type="InterPro" id="IPR036388">
    <property type="entry name" value="WH-like_DNA-bd_sf"/>
</dbReference>
<evidence type="ECO:0000256" key="7">
    <source>
        <dbReference type="ARBA" id="ARBA00023004"/>
    </source>
</evidence>
<dbReference type="Proteomes" id="UP000233786">
    <property type="component" value="Unassembled WGS sequence"/>
</dbReference>
<comment type="subcellular location">
    <subcellularLocation>
        <location evidence="1">Cytoplasm</location>
    </subcellularLocation>
</comment>
<reference evidence="12" key="1">
    <citation type="submission" date="2017-12" db="EMBL/GenBank/DDBJ databases">
        <title>Sequencing the genomes of 1000 Actinobacteria strains.</title>
        <authorList>
            <person name="Klenk H.-P."/>
        </authorList>
    </citation>
    <scope>NUCLEOTIDE SEQUENCE [LARGE SCALE GENOMIC DNA]</scope>
    <source>
        <strain evidence="12">DSM 44228</strain>
    </source>
</reference>
<keyword evidence="7" id="KW-0408">Iron</keyword>
<dbReference type="Pfam" id="PF01475">
    <property type="entry name" value="FUR"/>
    <property type="match status" value="1"/>
</dbReference>
<keyword evidence="9" id="KW-0238">DNA-binding</keyword>
<evidence type="ECO:0000256" key="8">
    <source>
        <dbReference type="ARBA" id="ARBA00023015"/>
    </source>
</evidence>
<dbReference type="CDD" id="cd07153">
    <property type="entry name" value="Fur_like"/>
    <property type="match status" value="1"/>
</dbReference>
<dbReference type="Gene3D" id="3.30.1490.190">
    <property type="match status" value="1"/>
</dbReference>
<dbReference type="PANTHER" id="PTHR33202:SF18">
    <property type="entry name" value="TRANSCRIPTIONAL REGULATOR FURA"/>
    <property type="match status" value="1"/>
</dbReference>
<evidence type="ECO:0000256" key="3">
    <source>
        <dbReference type="ARBA" id="ARBA00022490"/>
    </source>
</evidence>
<keyword evidence="8" id="KW-0805">Transcription regulation</keyword>
<feature type="binding site" evidence="11">
    <location>
        <position position="115"/>
    </location>
    <ligand>
        <name>Zn(2+)</name>
        <dbReference type="ChEBI" id="CHEBI:29105"/>
    </ligand>
</feature>
<dbReference type="InterPro" id="IPR036390">
    <property type="entry name" value="WH_DNA-bd_sf"/>
</dbReference>
<protein>
    <submittedName>
        <fullName evidence="12">Fur family ferric uptake transcriptional regulator</fullName>
    </submittedName>
</protein>
<feature type="binding site" evidence="11">
    <location>
        <position position="152"/>
    </location>
    <ligand>
        <name>Zn(2+)</name>
        <dbReference type="ChEBI" id="CHEBI:29105"/>
    </ligand>
</feature>
<name>A0A2N3XZA6_SACSN</name>
<feature type="binding site" evidence="11">
    <location>
        <position position="155"/>
    </location>
    <ligand>
        <name>Zn(2+)</name>
        <dbReference type="ChEBI" id="CHEBI:29105"/>
    </ligand>
</feature>
<dbReference type="Gene3D" id="1.10.10.10">
    <property type="entry name" value="Winged helix-like DNA-binding domain superfamily/Winged helix DNA-binding domain"/>
    <property type="match status" value="1"/>
</dbReference>
<feature type="binding site" evidence="11">
    <location>
        <position position="112"/>
    </location>
    <ligand>
        <name>Zn(2+)</name>
        <dbReference type="ChEBI" id="CHEBI:29105"/>
    </ligand>
</feature>
<dbReference type="PANTHER" id="PTHR33202">
    <property type="entry name" value="ZINC UPTAKE REGULATION PROTEIN"/>
    <property type="match status" value="1"/>
</dbReference>
<dbReference type="GO" id="GO:0005737">
    <property type="term" value="C:cytoplasm"/>
    <property type="evidence" value="ECO:0007669"/>
    <property type="project" value="UniProtKB-SubCell"/>
</dbReference>
<evidence type="ECO:0000313" key="13">
    <source>
        <dbReference type="Proteomes" id="UP000233786"/>
    </source>
</evidence>
<accession>A0A2N3XZA6</accession>
<dbReference type="EMBL" id="PJNB01000001">
    <property type="protein sequence ID" value="PKW15992.1"/>
    <property type="molecule type" value="Genomic_DNA"/>
</dbReference>
<keyword evidence="10" id="KW-0804">Transcription</keyword>
<dbReference type="AlphaFoldDB" id="A0A2N3XZA6"/>
<organism evidence="12 13">
    <name type="scientific">Saccharopolyspora spinosa</name>
    <dbReference type="NCBI Taxonomy" id="60894"/>
    <lineage>
        <taxon>Bacteria</taxon>
        <taxon>Bacillati</taxon>
        <taxon>Actinomycetota</taxon>
        <taxon>Actinomycetes</taxon>
        <taxon>Pseudonocardiales</taxon>
        <taxon>Pseudonocardiaceae</taxon>
        <taxon>Saccharopolyspora</taxon>
    </lineage>
</organism>
<comment type="caution">
    <text evidence="12">The sequence shown here is derived from an EMBL/GenBank/DDBJ whole genome shotgun (WGS) entry which is preliminary data.</text>
</comment>
<keyword evidence="3" id="KW-0963">Cytoplasm</keyword>
<dbReference type="GO" id="GO:1900376">
    <property type="term" value="P:regulation of secondary metabolite biosynthetic process"/>
    <property type="evidence" value="ECO:0007669"/>
    <property type="project" value="TreeGrafter"/>
</dbReference>
<dbReference type="GO" id="GO:0045892">
    <property type="term" value="P:negative regulation of DNA-templated transcription"/>
    <property type="evidence" value="ECO:0007669"/>
    <property type="project" value="TreeGrafter"/>
</dbReference>
<proteinExistence type="inferred from homology"/>
<comment type="similarity">
    <text evidence="2">Belongs to the Fur family.</text>
</comment>
<evidence type="ECO:0000256" key="4">
    <source>
        <dbReference type="ARBA" id="ARBA00022491"/>
    </source>
</evidence>
<evidence type="ECO:0000256" key="2">
    <source>
        <dbReference type="ARBA" id="ARBA00007957"/>
    </source>
</evidence>
<dbReference type="InterPro" id="IPR002481">
    <property type="entry name" value="FUR"/>
</dbReference>
<dbReference type="GO" id="GO:0000976">
    <property type="term" value="F:transcription cis-regulatory region binding"/>
    <property type="evidence" value="ECO:0007669"/>
    <property type="project" value="TreeGrafter"/>
</dbReference>
<evidence type="ECO:0000256" key="6">
    <source>
        <dbReference type="ARBA" id="ARBA00022833"/>
    </source>
</evidence>
<evidence type="ECO:0000313" key="12">
    <source>
        <dbReference type="EMBL" id="PKW15992.1"/>
    </source>
</evidence>
<dbReference type="GO" id="GO:0003700">
    <property type="term" value="F:DNA-binding transcription factor activity"/>
    <property type="evidence" value="ECO:0007669"/>
    <property type="project" value="InterPro"/>
</dbReference>
<comment type="cofactor">
    <cofactor evidence="11">
        <name>Zn(2+)</name>
        <dbReference type="ChEBI" id="CHEBI:29105"/>
    </cofactor>
    <text evidence="11">Binds 1 zinc ion per subunit.</text>
</comment>
<keyword evidence="4" id="KW-0678">Repressor</keyword>
<keyword evidence="13" id="KW-1185">Reference proteome</keyword>
<evidence type="ECO:0000256" key="1">
    <source>
        <dbReference type="ARBA" id="ARBA00004496"/>
    </source>
</evidence>
<gene>
    <name evidence="12" type="ORF">A8926_3776</name>
</gene>